<evidence type="ECO:0000313" key="3">
    <source>
        <dbReference type="EnsemblPlants" id="HORVU.MOREX.r3.2HG0131020.1"/>
    </source>
</evidence>
<accession>A0A8I7B5I1</accession>
<evidence type="ECO:0000313" key="4">
    <source>
        <dbReference type="Proteomes" id="UP000011116"/>
    </source>
</evidence>
<gene>
    <name evidence="3" type="primary">LOC123429794</name>
</gene>
<dbReference type="PANTHER" id="PTHR33074:SF113">
    <property type="entry name" value="DUF1618 DOMAIN-CONTAINING PROTEIN"/>
    <property type="match status" value="1"/>
</dbReference>
<dbReference type="EnsemblPlants" id="HORVU.MOREX.r3.2HG0131020.1">
    <property type="protein sequence ID" value="HORVU.MOREX.r3.2HG0131020.1"/>
    <property type="gene ID" value="HORVU.MOREX.r3.2HG0131020"/>
</dbReference>
<organism evidence="3 4">
    <name type="scientific">Hordeum vulgare subsp. vulgare</name>
    <name type="common">Domesticated barley</name>
    <dbReference type="NCBI Taxonomy" id="112509"/>
    <lineage>
        <taxon>Eukaryota</taxon>
        <taxon>Viridiplantae</taxon>
        <taxon>Streptophyta</taxon>
        <taxon>Embryophyta</taxon>
        <taxon>Tracheophyta</taxon>
        <taxon>Spermatophyta</taxon>
        <taxon>Magnoliopsida</taxon>
        <taxon>Liliopsida</taxon>
        <taxon>Poales</taxon>
        <taxon>Poaceae</taxon>
        <taxon>BOP clade</taxon>
        <taxon>Pooideae</taxon>
        <taxon>Triticodae</taxon>
        <taxon>Triticeae</taxon>
        <taxon>Hordeinae</taxon>
        <taxon>Hordeum</taxon>
    </lineage>
</organism>
<evidence type="ECO:0000256" key="1">
    <source>
        <dbReference type="SAM" id="MobiDB-lite"/>
    </source>
</evidence>
<feature type="compositionally biased region" description="Basic and acidic residues" evidence="1">
    <location>
        <begin position="452"/>
        <end position="471"/>
    </location>
</feature>
<dbReference type="GeneID" id="123429794"/>
<reference evidence="4" key="1">
    <citation type="journal article" date="2012" name="Nature">
        <title>A physical, genetic and functional sequence assembly of the barley genome.</title>
        <authorList>
            <consortium name="The International Barley Genome Sequencing Consortium"/>
            <person name="Mayer K.F."/>
            <person name="Waugh R."/>
            <person name="Brown J.W."/>
            <person name="Schulman A."/>
            <person name="Langridge P."/>
            <person name="Platzer M."/>
            <person name="Fincher G.B."/>
            <person name="Muehlbauer G.J."/>
            <person name="Sato K."/>
            <person name="Close T.J."/>
            <person name="Wise R.P."/>
            <person name="Stein N."/>
        </authorList>
    </citation>
    <scope>NUCLEOTIDE SEQUENCE [LARGE SCALE GENOMIC DNA]</scope>
    <source>
        <strain evidence="4">cv. Morex</strain>
    </source>
</reference>
<dbReference type="Gramene" id="HORVU.MOREX.r3.2HG0131020.1">
    <property type="protein sequence ID" value="HORVU.MOREX.r3.2HG0131020.1"/>
    <property type="gene ID" value="HORVU.MOREX.r3.2HG0131020"/>
</dbReference>
<name>A0A8I7B5I1_HORVV</name>
<feature type="domain" description="DUF1618" evidence="2">
    <location>
        <begin position="226"/>
        <end position="392"/>
    </location>
</feature>
<reference evidence="3" key="2">
    <citation type="submission" date="2020-10" db="EMBL/GenBank/DDBJ databases">
        <authorList>
            <person name="Scholz U."/>
            <person name="Mascher M."/>
            <person name="Fiebig A."/>
        </authorList>
    </citation>
    <scope>NUCLEOTIDE SEQUENCE [LARGE SCALE GENOMIC DNA]</scope>
    <source>
        <strain evidence="3">cv. Morex</strain>
    </source>
</reference>
<dbReference type="InterPro" id="IPR011676">
    <property type="entry name" value="DUF1618"/>
</dbReference>
<dbReference type="Pfam" id="PF07762">
    <property type="entry name" value="DUF1618"/>
    <property type="match status" value="1"/>
</dbReference>
<proteinExistence type="predicted"/>
<keyword evidence="4" id="KW-1185">Reference proteome</keyword>
<dbReference type="AlphaFoldDB" id="A0A8I7B5I1"/>
<protein>
    <recommendedName>
        <fullName evidence="2">DUF1618 domain-containing protein</fullName>
    </recommendedName>
</protein>
<dbReference type="OrthoDB" id="665770at2759"/>
<evidence type="ECO:0000259" key="2">
    <source>
        <dbReference type="Pfam" id="PF07762"/>
    </source>
</evidence>
<dbReference type="Proteomes" id="UP000011116">
    <property type="component" value="Chromosome 2H"/>
</dbReference>
<dbReference type="KEGG" id="hvg:123429794"/>
<dbReference type="PANTHER" id="PTHR33074">
    <property type="entry name" value="EXPRESSED PROTEIN-RELATED"/>
    <property type="match status" value="1"/>
</dbReference>
<dbReference type="RefSeq" id="XP_044969719.1">
    <property type="nucleotide sequence ID" value="XM_045113784.1"/>
</dbReference>
<feature type="region of interest" description="Disordered" evidence="1">
    <location>
        <begin position="450"/>
        <end position="488"/>
    </location>
</feature>
<reference evidence="3" key="3">
    <citation type="submission" date="2022-01" db="UniProtKB">
        <authorList>
            <consortium name="EnsemblPlants"/>
        </authorList>
    </citation>
    <scope>IDENTIFICATION</scope>
    <source>
        <strain evidence="3">subsp. vulgare</strain>
    </source>
</reference>
<sequence length="488" mass="55576">MAAATRIPPTLPECDDYDGAILLDMRCYMADLHNATTASGATSRGLPIQVTFRSARPPLLSYLCVHCPGLNFLRTSPMVVATDADLVLFRIPSNINASFDAQAWDYFLYRPRSHHLDLLPNPYPVSFRDSETALLSRQDGSWYAVAAISSWRPVYEANSNLIIRWDFCLHLYRSSDSEGWITMPMSLEELVRDKLVPLPGDVAEEVPYHKTSKTLTIGGERGTVAWVDLWRGILFCDVLGERPVFQDIPLPMPARGNWGRLLRQCEPNYIRDVDISRHKDTIKYIEMEIWPERKETKAPDNYLDWVRCKSNITQVIPAGWKARTWIMPIPVGSYTDWQPDYEVEVQDITMDTSCDPHQKNLLSKLTGSNTMPTLQKFPMAYPTISIDDDIVYFVYSNNPRHVERFELVIAVDLRNKTLQGVAEIDVQKCIIMPVFCTSEICRYLRKSTGTPEELKRSEKEAVKPTHKEDSKPTAVHVKGTGLQKVACE</sequence>